<dbReference type="EMBL" id="HBKN01030292">
    <property type="protein sequence ID" value="CAE2314780.1"/>
    <property type="molecule type" value="Transcribed_RNA"/>
</dbReference>
<proteinExistence type="predicted"/>
<gene>
    <name evidence="2" type="ORF">GTHE00462_LOCUS23527</name>
</gene>
<feature type="region of interest" description="Disordered" evidence="1">
    <location>
        <begin position="68"/>
        <end position="98"/>
    </location>
</feature>
<evidence type="ECO:0000256" key="1">
    <source>
        <dbReference type="SAM" id="MobiDB-lite"/>
    </source>
</evidence>
<organism evidence="2">
    <name type="scientific">Guillardia theta</name>
    <name type="common">Cryptophyte</name>
    <name type="synonym">Cryptomonas phi</name>
    <dbReference type="NCBI Taxonomy" id="55529"/>
    <lineage>
        <taxon>Eukaryota</taxon>
        <taxon>Cryptophyceae</taxon>
        <taxon>Pyrenomonadales</taxon>
        <taxon>Geminigeraceae</taxon>
        <taxon>Guillardia</taxon>
    </lineage>
</organism>
<evidence type="ECO:0000313" key="2">
    <source>
        <dbReference type="EMBL" id="CAE2314780.1"/>
    </source>
</evidence>
<dbReference type="AlphaFoldDB" id="A0A7S4L4G1"/>
<accession>A0A7S4L4G1</accession>
<feature type="compositionally biased region" description="Low complexity" evidence="1">
    <location>
        <begin position="74"/>
        <end position="89"/>
    </location>
</feature>
<reference evidence="2" key="1">
    <citation type="submission" date="2021-01" db="EMBL/GenBank/DDBJ databases">
        <authorList>
            <person name="Corre E."/>
            <person name="Pelletier E."/>
            <person name="Niang G."/>
            <person name="Scheremetjew M."/>
            <person name="Finn R."/>
            <person name="Kale V."/>
            <person name="Holt S."/>
            <person name="Cochrane G."/>
            <person name="Meng A."/>
            <person name="Brown T."/>
            <person name="Cohen L."/>
        </authorList>
    </citation>
    <scope>NUCLEOTIDE SEQUENCE</scope>
    <source>
        <strain evidence="2">CCMP 2712</strain>
    </source>
</reference>
<protein>
    <submittedName>
        <fullName evidence="2">Uncharacterized protein</fullName>
    </submittedName>
</protein>
<sequence>MSAILIILSTKYIPSRSEFPLWDLWKANFLQVRILISEVLLLWQRECYFEMLECKLSKHSFMQKLRGTSRMPGLSDSNLDTSSSSAATSPRLNDNLSGMWSPPRNASWSCWGFMSKV</sequence>
<name>A0A7S4L4G1_GUITH</name>